<organism evidence="15 16">
    <name type="scientific">Mizuhopecten yessoensis</name>
    <name type="common">Japanese scallop</name>
    <name type="synonym">Patinopecten yessoensis</name>
    <dbReference type="NCBI Taxonomy" id="6573"/>
    <lineage>
        <taxon>Eukaryota</taxon>
        <taxon>Metazoa</taxon>
        <taxon>Spiralia</taxon>
        <taxon>Lophotrochozoa</taxon>
        <taxon>Mollusca</taxon>
        <taxon>Bivalvia</taxon>
        <taxon>Autobranchia</taxon>
        <taxon>Pteriomorphia</taxon>
        <taxon>Pectinida</taxon>
        <taxon>Pectinoidea</taxon>
        <taxon>Pectinidae</taxon>
        <taxon>Mizuhopecten</taxon>
    </lineage>
</organism>
<evidence type="ECO:0000256" key="7">
    <source>
        <dbReference type="ARBA" id="ARBA00023125"/>
    </source>
</evidence>
<keyword evidence="16" id="KW-1185">Reference proteome</keyword>
<dbReference type="Pfam" id="PF00170">
    <property type="entry name" value="bZIP_1"/>
    <property type="match status" value="1"/>
</dbReference>
<dbReference type="InterPro" id="IPR051027">
    <property type="entry name" value="bZIP_transcription_factors"/>
</dbReference>
<dbReference type="STRING" id="6573.A0A210QX20"/>
<dbReference type="SMART" id="SM00338">
    <property type="entry name" value="BRLZ"/>
    <property type="match status" value="1"/>
</dbReference>
<keyword evidence="9" id="KW-0539">Nucleus</keyword>
<dbReference type="Gene3D" id="1.20.5.170">
    <property type="match status" value="1"/>
</dbReference>
<feature type="region of interest" description="Disordered" evidence="12">
    <location>
        <begin position="360"/>
        <end position="429"/>
    </location>
</feature>
<dbReference type="PROSITE" id="PS00036">
    <property type="entry name" value="BZIP_BASIC"/>
    <property type="match status" value="1"/>
</dbReference>
<dbReference type="InterPro" id="IPR036236">
    <property type="entry name" value="Znf_C2H2_sf"/>
</dbReference>
<dbReference type="EMBL" id="NEDP02001444">
    <property type="protein sequence ID" value="OWF53271.1"/>
    <property type="molecule type" value="Genomic_DNA"/>
</dbReference>
<comment type="caution">
    <text evidence="15">The sequence shown here is derived from an EMBL/GenBank/DDBJ whole genome shotgun (WGS) entry which is preliminary data.</text>
</comment>
<evidence type="ECO:0000256" key="10">
    <source>
        <dbReference type="PROSITE-ProRule" id="PRU00042"/>
    </source>
</evidence>
<dbReference type="InterPro" id="IPR046347">
    <property type="entry name" value="bZIP_sf"/>
</dbReference>
<dbReference type="InterPro" id="IPR013087">
    <property type="entry name" value="Znf_C2H2_type"/>
</dbReference>
<keyword evidence="7" id="KW-0238">DNA-binding</keyword>
<feature type="compositionally biased region" description="Low complexity" evidence="12">
    <location>
        <begin position="361"/>
        <end position="380"/>
    </location>
</feature>
<feature type="coiled-coil region" evidence="11">
    <location>
        <begin position="520"/>
        <end position="554"/>
    </location>
</feature>
<comment type="subcellular location">
    <subcellularLocation>
        <location evidence="1">Nucleus</location>
    </subcellularLocation>
</comment>
<dbReference type="GO" id="GO:0003677">
    <property type="term" value="F:DNA binding"/>
    <property type="evidence" value="ECO:0007669"/>
    <property type="project" value="UniProtKB-KW"/>
</dbReference>
<evidence type="ECO:0000256" key="11">
    <source>
        <dbReference type="SAM" id="Coils"/>
    </source>
</evidence>
<dbReference type="GO" id="GO:0008270">
    <property type="term" value="F:zinc ion binding"/>
    <property type="evidence" value="ECO:0007669"/>
    <property type="project" value="UniProtKB-KW"/>
</dbReference>
<dbReference type="PROSITE" id="PS50217">
    <property type="entry name" value="BZIP"/>
    <property type="match status" value="1"/>
</dbReference>
<evidence type="ECO:0000256" key="6">
    <source>
        <dbReference type="ARBA" id="ARBA00023015"/>
    </source>
</evidence>
<reference evidence="15 16" key="1">
    <citation type="journal article" date="2017" name="Nat. Ecol. Evol.">
        <title>Scallop genome provides insights into evolution of bilaterian karyotype and development.</title>
        <authorList>
            <person name="Wang S."/>
            <person name="Zhang J."/>
            <person name="Jiao W."/>
            <person name="Li J."/>
            <person name="Xun X."/>
            <person name="Sun Y."/>
            <person name="Guo X."/>
            <person name="Huan P."/>
            <person name="Dong B."/>
            <person name="Zhang L."/>
            <person name="Hu X."/>
            <person name="Sun X."/>
            <person name="Wang J."/>
            <person name="Zhao C."/>
            <person name="Wang Y."/>
            <person name="Wang D."/>
            <person name="Huang X."/>
            <person name="Wang R."/>
            <person name="Lv J."/>
            <person name="Li Y."/>
            <person name="Zhang Z."/>
            <person name="Liu B."/>
            <person name="Lu W."/>
            <person name="Hui Y."/>
            <person name="Liang J."/>
            <person name="Zhou Z."/>
            <person name="Hou R."/>
            <person name="Li X."/>
            <person name="Liu Y."/>
            <person name="Li H."/>
            <person name="Ning X."/>
            <person name="Lin Y."/>
            <person name="Zhao L."/>
            <person name="Xing Q."/>
            <person name="Dou J."/>
            <person name="Li Y."/>
            <person name="Mao J."/>
            <person name="Guo H."/>
            <person name="Dou H."/>
            <person name="Li T."/>
            <person name="Mu C."/>
            <person name="Jiang W."/>
            <person name="Fu Q."/>
            <person name="Fu X."/>
            <person name="Miao Y."/>
            <person name="Liu J."/>
            <person name="Yu Q."/>
            <person name="Li R."/>
            <person name="Liao H."/>
            <person name="Li X."/>
            <person name="Kong Y."/>
            <person name="Jiang Z."/>
            <person name="Chourrout D."/>
            <person name="Li R."/>
            <person name="Bao Z."/>
        </authorList>
    </citation>
    <scope>NUCLEOTIDE SEQUENCE [LARGE SCALE GENOMIC DNA]</scope>
    <source>
        <strain evidence="15 16">PY_sf001</strain>
    </source>
</reference>
<dbReference type="SMART" id="SM00355">
    <property type="entry name" value="ZnF_C2H2"/>
    <property type="match status" value="1"/>
</dbReference>
<keyword evidence="11" id="KW-0175">Coiled coil</keyword>
<gene>
    <name evidence="15" type="ORF">KP79_PYT04587</name>
</gene>
<evidence type="ECO:0000259" key="14">
    <source>
        <dbReference type="PROSITE" id="PS50217"/>
    </source>
</evidence>
<evidence type="ECO:0000313" key="16">
    <source>
        <dbReference type="Proteomes" id="UP000242188"/>
    </source>
</evidence>
<evidence type="ECO:0000256" key="1">
    <source>
        <dbReference type="ARBA" id="ARBA00004123"/>
    </source>
</evidence>
<dbReference type="GO" id="GO:0005634">
    <property type="term" value="C:nucleus"/>
    <property type="evidence" value="ECO:0007669"/>
    <property type="project" value="UniProtKB-SubCell"/>
</dbReference>
<dbReference type="AlphaFoldDB" id="A0A210QX20"/>
<keyword evidence="8" id="KW-0804">Transcription</keyword>
<evidence type="ECO:0000256" key="8">
    <source>
        <dbReference type="ARBA" id="ARBA00023163"/>
    </source>
</evidence>
<accession>A0A210QX20</accession>
<dbReference type="PROSITE" id="PS50157">
    <property type="entry name" value="ZINC_FINGER_C2H2_2"/>
    <property type="match status" value="1"/>
</dbReference>
<dbReference type="InterPro" id="IPR004827">
    <property type="entry name" value="bZIP"/>
</dbReference>
<sequence length="656" mass="69954">MDLFVFSVVPVTVLQFEATGHQDMEDDKPFVCSQNGCGQQFTNEDHLAVHMRKHEMSLALNLQSGSTLSTLTPGRSPGRSPCGMGAAGLFLDQTPTPTKFLRNCEEIGLFQELKNPFEEAFKKALDTDGIAVQPNSPFPGPSSNELNTPIPHPTPKILNGIKREKVDPEDLIDNDNNIALNLTKLKTTEPTSTTDDDSDVMVMSVDDQNKTTEQLVPVATGPSPGQPVAANLLVTAAQSTTVSPPKTTIGVATPVIQPPQFATCMQVFLQLPSGQTVPVQIPATITNPGIQTINNPGVQNASNPGVQTVAPGIQTITNPGLQTQNFTNSNVQNITNTSVQTLMNPGVQIIQGSPGLIQKIPTPAAVTPSSGPSPSVSPAPQSMLTNSPVKQQPSGSGLAQSSLTKQRLKAALQQQTVPSPGSQKVSSPATRVIQMSPDLNTANQITVISSTTNYAQGLSLSPMSETSVSIASDASSPDTDMPLLKRIKKDENCSDDRRVKFLERNRAAAARCRQKRKHWITNLERKGDELQMVNNRLMSEINGLKSEVAQLKTVLLTHKDCSVTVQQKSQGQFPYQAFSMLESTVPSMNEAGVILETDASGTTTGTSTATWVTASAPTVIKTAVSTATASSISGQKTITIIPKVIRAESTKPIRKK</sequence>
<dbReference type="FunFam" id="1.20.5.170:FF:000010">
    <property type="entry name" value="Cyclic AMP-dependent transcription factor ATF-2"/>
    <property type="match status" value="1"/>
</dbReference>
<dbReference type="FunFam" id="3.30.160.60:FF:000072">
    <property type="entry name" value="zinc finger protein 143 isoform X1"/>
    <property type="match status" value="1"/>
</dbReference>
<evidence type="ECO:0000259" key="13">
    <source>
        <dbReference type="PROSITE" id="PS50157"/>
    </source>
</evidence>
<evidence type="ECO:0000313" key="15">
    <source>
        <dbReference type="EMBL" id="OWF53271.1"/>
    </source>
</evidence>
<feature type="domain" description="BZIP" evidence="14">
    <location>
        <begin position="495"/>
        <end position="558"/>
    </location>
</feature>
<proteinExistence type="predicted"/>
<dbReference type="PANTHER" id="PTHR19304">
    <property type="entry name" value="CYCLIC-AMP RESPONSE ELEMENT BINDING PROTEIN"/>
    <property type="match status" value="1"/>
</dbReference>
<evidence type="ECO:0000256" key="9">
    <source>
        <dbReference type="ARBA" id="ARBA00023242"/>
    </source>
</evidence>
<evidence type="ECO:0000256" key="12">
    <source>
        <dbReference type="SAM" id="MobiDB-lite"/>
    </source>
</evidence>
<dbReference type="SUPFAM" id="SSF57667">
    <property type="entry name" value="beta-beta-alpha zinc fingers"/>
    <property type="match status" value="1"/>
</dbReference>
<keyword evidence="3" id="KW-0677">Repeat</keyword>
<feature type="compositionally biased region" description="Polar residues" evidence="12">
    <location>
        <begin position="412"/>
        <end position="429"/>
    </location>
</feature>
<evidence type="ECO:0000256" key="3">
    <source>
        <dbReference type="ARBA" id="ARBA00022737"/>
    </source>
</evidence>
<keyword evidence="5" id="KW-0862">Zinc</keyword>
<keyword evidence="6" id="KW-0805">Transcription regulation</keyword>
<evidence type="ECO:0000256" key="2">
    <source>
        <dbReference type="ARBA" id="ARBA00022723"/>
    </source>
</evidence>
<dbReference type="Gene3D" id="3.30.160.60">
    <property type="entry name" value="Classic Zinc Finger"/>
    <property type="match status" value="1"/>
</dbReference>
<keyword evidence="2" id="KW-0479">Metal-binding</keyword>
<keyword evidence="4 10" id="KW-0863">Zinc-finger</keyword>
<dbReference type="OrthoDB" id="295274at2759"/>
<protein>
    <submittedName>
        <fullName evidence="15">Cyclic AMP-dependent transcription factor ATF-2</fullName>
    </submittedName>
</protein>
<evidence type="ECO:0000256" key="5">
    <source>
        <dbReference type="ARBA" id="ARBA00022833"/>
    </source>
</evidence>
<dbReference type="Proteomes" id="UP000242188">
    <property type="component" value="Unassembled WGS sequence"/>
</dbReference>
<dbReference type="PROSITE" id="PS00028">
    <property type="entry name" value="ZINC_FINGER_C2H2_1"/>
    <property type="match status" value="1"/>
</dbReference>
<feature type="compositionally biased region" description="Polar residues" evidence="12">
    <location>
        <begin position="382"/>
        <end position="405"/>
    </location>
</feature>
<evidence type="ECO:0000256" key="4">
    <source>
        <dbReference type="ARBA" id="ARBA00022771"/>
    </source>
</evidence>
<dbReference type="SUPFAM" id="SSF57959">
    <property type="entry name" value="Leucine zipper domain"/>
    <property type="match status" value="1"/>
</dbReference>
<name>A0A210QX20_MIZYE</name>
<dbReference type="GO" id="GO:0003700">
    <property type="term" value="F:DNA-binding transcription factor activity"/>
    <property type="evidence" value="ECO:0007669"/>
    <property type="project" value="InterPro"/>
</dbReference>
<feature type="domain" description="C2H2-type" evidence="13">
    <location>
        <begin position="30"/>
        <end position="54"/>
    </location>
</feature>